<feature type="chain" id="PRO_5040965094" evidence="4">
    <location>
        <begin position="24"/>
        <end position="669"/>
    </location>
</feature>
<dbReference type="PROSITE" id="PS50887">
    <property type="entry name" value="GGDEF"/>
    <property type="match status" value="1"/>
</dbReference>
<gene>
    <name evidence="6" type="ORF">MD483_04155</name>
</gene>
<name>A0A9X3CC57_9VIBR</name>
<dbReference type="Pfam" id="PF00497">
    <property type="entry name" value="SBP_bac_3"/>
    <property type="match status" value="2"/>
</dbReference>
<dbReference type="InterPro" id="IPR043128">
    <property type="entry name" value="Rev_trsase/Diguanyl_cyclase"/>
</dbReference>
<organism evidence="6 7">
    <name type="scientific">Vibrio paucivorans</name>
    <dbReference type="NCBI Taxonomy" id="2829489"/>
    <lineage>
        <taxon>Bacteria</taxon>
        <taxon>Pseudomonadati</taxon>
        <taxon>Pseudomonadota</taxon>
        <taxon>Gammaproteobacteria</taxon>
        <taxon>Vibrionales</taxon>
        <taxon>Vibrionaceae</taxon>
        <taxon>Vibrio</taxon>
    </lineage>
</organism>
<keyword evidence="3" id="KW-0812">Transmembrane</keyword>
<dbReference type="SUPFAM" id="SSF53850">
    <property type="entry name" value="Periplasmic binding protein-like II"/>
    <property type="match status" value="2"/>
</dbReference>
<dbReference type="SMART" id="SM00267">
    <property type="entry name" value="GGDEF"/>
    <property type="match status" value="1"/>
</dbReference>
<feature type="transmembrane region" description="Helical" evidence="3">
    <location>
        <begin position="492"/>
        <end position="510"/>
    </location>
</feature>
<dbReference type="SMART" id="SM00062">
    <property type="entry name" value="PBPb"/>
    <property type="match status" value="2"/>
</dbReference>
<evidence type="ECO:0000256" key="3">
    <source>
        <dbReference type="SAM" id="Phobius"/>
    </source>
</evidence>
<keyword evidence="3" id="KW-1133">Transmembrane helix</keyword>
<protein>
    <submittedName>
        <fullName evidence="6">Transporter substrate-binding domain-containing protein</fullName>
    </submittedName>
</protein>
<dbReference type="InterPro" id="IPR001638">
    <property type="entry name" value="Solute-binding_3/MltF_N"/>
</dbReference>
<dbReference type="InterPro" id="IPR000160">
    <property type="entry name" value="GGDEF_dom"/>
</dbReference>
<keyword evidence="3" id="KW-0472">Membrane</keyword>
<dbReference type="Pfam" id="PF00990">
    <property type="entry name" value="GGDEF"/>
    <property type="match status" value="1"/>
</dbReference>
<dbReference type="AlphaFoldDB" id="A0A9X3CC57"/>
<evidence type="ECO:0000313" key="7">
    <source>
        <dbReference type="Proteomes" id="UP001155586"/>
    </source>
</evidence>
<dbReference type="PANTHER" id="PTHR35936">
    <property type="entry name" value="MEMBRANE-BOUND LYTIC MUREIN TRANSGLYCOSYLASE F"/>
    <property type="match status" value="1"/>
</dbReference>
<dbReference type="InterPro" id="IPR029787">
    <property type="entry name" value="Nucleotide_cyclase"/>
</dbReference>
<dbReference type="CDD" id="cd01949">
    <property type="entry name" value="GGDEF"/>
    <property type="match status" value="1"/>
</dbReference>
<comment type="similarity">
    <text evidence="1">Belongs to the bacterial solute-binding protein 3 family.</text>
</comment>
<dbReference type="NCBIfam" id="TIGR00254">
    <property type="entry name" value="GGDEF"/>
    <property type="match status" value="1"/>
</dbReference>
<keyword evidence="7" id="KW-1185">Reference proteome</keyword>
<evidence type="ECO:0000313" key="6">
    <source>
        <dbReference type="EMBL" id="MCW8333021.1"/>
    </source>
</evidence>
<sequence>MFAWLARTFFFCCLCSASFALHAASSITTYKVSTEADDVVTRVLFDSIADEFNVNIDYIDQPSFDAILQSVESGDTDFAANITYTDARALRFSFSEPTNIEYTYLYSYNNARLGDISIVGVSAGTVYGELINVNFPHITTVEYSGHAEAYQLLNSGGVEGVVDAINQLKPMLLKGLDAQLLNDQISIQPVSIVAPKGQHQAVLKQMVAYIHTAPIQKLLRESIEKYQLDIRQQALRQAVIDAGLNISRPLKVKFENGGQYATYHRDGRVTGISADIVLSACEILLLKCDITSHAGESWESMYGDIISKDIDIIAPLVVSEHRKALVSYSDVYYQPSSVMVKREGYKDNVYRNVSELVVERIGVIEDDFFEELLGQLLPNKRLKTYQTDTELMQALLRGDIDYVPMSETSFNLILRGANELLPLVKDSMIGSFYTSDIAIGFTKNEQGEALAALFSRAMKMLDVESIVSQYDVQPDWRATLLTEKRFARQSQWLLMLVIGFMLVVAMYLHIQSTTDNLTRLKNRRALHRKFRTGVGANMTLVYLDINEFKVINDNYGHEIGDEVLKALADRIRSVWRGSCYRIGGDEFVLVADIERKDIIGLSELLSPIYYRNTSANLTLKVSVAVGVSPPRKQFMSLQEVMNIADEAMYRDKNKETQCASKTSNILRAL</sequence>
<evidence type="ECO:0000259" key="5">
    <source>
        <dbReference type="PROSITE" id="PS50887"/>
    </source>
</evidence>
<dbReference type="Gene3D" id="3.30.70.270">
    <property type="match status" value="1"/>
</dbReference>
<evidence type="ECO:0000256" key="1">
    <source>
        <dbReference type="ARBA" id="ARBA00010333"/>
    </source>
</evidence>
<dbReference type="SUPFAM" id="SSF55073">
    <property type="entry name" value="Nucleotide cyclase"/>
    <property type="match status" value="1"/>
</dbReference>
<evidence type="ECO:0000256" key="2">
    <source>
        <dbReference type="ARBA" id="ARBA00022729"/>
    </source>
</evidence>
<dbReference type="Gene3D" id="3.40.190.10">
    <property type="entry name" value="Periplasmic binding protein-like II"/>
    <property type="match status" value="4"/>
</dbReference>
<dbReference type="RefSeq" id="WP_265686712.1">
    <property type="nucleotide sequence ID" value="NZ_JAKRRX010000014.1"/>
</dbReference>
<dbReference type="EMBL" id="JAKRRX010000014">
    <property type="protein sequence ID" value="MCW8333021.1"/>
    <property type="molecule type" value="Genomic_DNA"/>
</dbReference>
<comment type="caution">
    <text evidence="6">The sequence shown here is derived from an EMBL/GenBank/DDBJ whole genome shotgun (WGS) entry which is preliminary data.</text>
</comment>
<accession>A0A9X3CC57</accession>
<dbReference type="Proteomes" id="UP001155586">
    <property type="component" value="Unassembled WGS sequence"/>
</dbReference>
<dbReference type="PANTHER" id="PTHR35936:SF37">
    <property type="entry name" value="AMINO ACID ABC TRANSPORTER SUBSTRATE-BINDING PROTEIN"/>
    <property type="match status" value="1"/>
</dbReference>
<evidence type="ECO:0000256" key="4">
    <source>
        <dbReference type="SAM" id="SignalP"/>
    </source>
</evidence>
<reference evidence="6" key="1">
    <citation type="submission" date="2022-02" db="EMBL/GenBank/DDBJ databases">
        <title>Vibrio sp. nov., a new bacterium isolated from Bohai sea, China.</title>
        <authorList>
            <person name="Yuan Y."/>
        </authorList>
    </citation>
    <scope>NUCLEOTIDE SEQUENCE</scope>
    <source>
        <strain evidence="6">DBSS07</strain>
    </source>
</reference>
<proteinExistence type="inferred from homology"/>
<feature type="domain" description="GGDEF" evidence="5">
    <location>
        <begin position="536"/>
        <end position="664"/>
    </location>
</feature>
<feature type="signal peptide" evidence="4">
    <location>
        <begin position="1"/>
        <end position="23"/>
    </location>
</feature>
<keyword evidence="2 4" id="KW-0732">Signal</keyword>